<dbReference type="PROSITE" id="PS00674">
    <property type="entry name" value="AAA"/>
    <property type="match status" value="1"/>
</dbReference>
<keyword evidence="10" id="KW-0175">Coiled coil</keyword>
<dbReference type="InterPro" id="IPR041569">
    <property type="entry name" value="AAA_lid_3"/>
</dbReference>
<dbReference type="PROSITE" id="PS50222">
    <property type="entry name" value="EF_HAND_2"/>
    <property type="match status" value="1"/>
</dbReference>
<evidence type="ECO:0000256" key="6">
    <source>
        <dbReference type="ARBA" id="ARBA00022741"/>
    </source>
</evidence>
<dbReference type="InterPro" id="IPR003593">
    <property type="entry name" value="AAA+_ATPase"/>
</dbReference>
<dbReference type="InterPro" id="IPR050304">
    <property type="entry name" value="MT-severing_AAA_ATPase"/>
</dbReference>
<evidence type="ECO:0000256" key="12">
    <source>
        <dbReference type="ARBA" id="ARBA00023212"/>
    </source>
</evidence>
<comment type="subcellular location">
    <subcellularLocation>
        <location evidence="3">Cell membrane</location>
        <topology evidence="3">Peripheral membrane protein</topology>
        <orientation evidence="3">Cytoplasmic side</orientation>
    </subcellularLocation>
    <subcellularLocation>
        <location evidence="2">Cytoplasm</location>
        <location evidence="2">Cytoskeleton</location>
        <location evidence="2">Actin patch</location>
    </subcellularLocation>
    <subcellularLocation>
        <location evidence="1">Endosome membrane</location>
        <topology evidence="1">Peripheral membrane protein</topology>
        <orientation evidence="1">Cytoplasmic side</orientation>
    </subcellularLocation>
</comment>
<feature type="compositionally biased region" description="Pro residues" evidence="14">
    <location>
        <begin position="265"/>
        <end position="294"/>
    </location>
</feature>
<reference evidence="16 17" key="1">
    <citation type="journal article" date="2024" name="IMA Fungus">
        <title>IMA Genome - F19 : A genome assembly and annotation guide to empower mycologists, including annotated draft genome sequences of Ceratocystis pirilliformis, Diaporthe australafricana, Fusarium ophioides, Paecilomyces lecythidis, and Sporothrix stenoceras.</title>
        <authorList>
            <person name="Aylward J."/>
            <person name="Wilson A.M."/>
            <person name="Visagie C.M."/>
            <person name="Spraker J."/>
            <person name="Barnes I."/>
            <person name="Buitendag C."/>
            <person name="Ceriani C."/>
            <person name="Del Mar Angel L."/>
            <person name="du Plessis D."/>
            <person name="Fuchs T."/>
            <person name="Gasser K."/>
            <person name="Kramer D."/>
            <person name="Li W."/>
            <person name="Munsamy K."/>
            <person name="Piso A."/>
            <person name="Price J.L."/>
            <person name="Sonnekus B."/>
            <person name="Thomas C."/>
            <person name="van der Nest A."/>
            <person name="van Dijk A."/>
            <person name="van Heerden A."/>
            <person name="van Vuuren N."/>
            <person name="Yilmaz N."/>
            <person name="Duong T.A."/>
            <person name="van der Merwe N.A."/>
            <person name="Wingfield M.J."/>
            <person name="Wingfield B.D."/>
        </authorList>
    </citation>
    <scope>NUCLEOTIDE SEQUENCE [LARGE SCALE GENOMIC DNA]</scope>
    <source>
        <strain evidence="16 17">CMW 5346</strain>
    </source>
</reference>
<dbReference type="Gene3D" id="1.10.8.60">
    <property type="match status" value="1"/>
</dbReference>
<feature type="domain" description="EF-hand" evidence="15">
    <location>
        <begin position="454"/>
        <end position="489"/>
    </location>
</feature>
<dbReference type="InterPro" id="IPR011992">
    <property type="entry name" value="EF-hand-dom_pair"/>
</dbReference>
<protein>
    <recommendedName>
        <fullName evidence="15">EF-hand domain-containing protein</fullName>
    </recommendedName>
</protein>
<comment type="caution">
    <text evidence="16">The sequence shown here is derived from an EMBL/GenBank/DDBJ whole genome shotgun (WGS) entry which is preliminary data.</text>
</comment>
<dbReference type="Pfam" id="PF09336">
    <property type="entry name" value="Vps4_C"/>
    <property type="match status" value="1"/>
</dbReference>
<evidence type="ECO:0000256" key="13">
    <source>
        <dbReference type="ARBA" id="ARBA00025194"/>
    </source>
</evidence>
<comment type="subunit">
    <text evidence="4">Component of the PAN1 actin cytoskeleton-regulatory complex.</text>
</comment>
<dbReference type="SMART" id="SM00382">
    <property type="entry name" value="AAA"/>
    <property type="match status" value="1"/>
</dbReference>
<evidence type="ECO:0000256" key="1">
    <source>
        <dbReference type="ARBA" id="ARBA00004125"/>
    </source>
</evidence>
<evidence type="ECO:0000256" key="9">
    <source>
        <dbReference type="ARBA" id="ARBA00022840"/>
    </source>
</evidence>
<evidence type="ECO:0000256" key="14">
    <source>
        <dbReference type="SAM" id="MobiDB-lite"/>
    </source>
</evidence>
<dbReference type="Pfam" id="PF00004">
    <property type="entry name" value="AAA"/>
    <property type="match status" value="1"/>
</dbReference>
<keyword evidence="6" id="KW-0547">Nucleotide-binding</keyword>
<dbReference type="EMBL" id="JAWCUI010000005">
    <property type="protein sequence ID" value="KAL1902359.1"/>
    <property type="molecule type" value="Genomic_DNA"/>
</dbReference>
<keyword evidence="12" id="KW-0963">Cytoplasm</keyword>
<dbReference type="InterPro" id="IPR015415">
    <property type="entry name" value="Spast_Vps4_C"/>
</dbReference>
<feature type="compositionally biased region" description="Basic and acidic residues" evidence="14">
    <location>
        <begin position="391"/>
        <end position="401"/>
    </location>
</feature>
<evidence type="ECO:0000259" key="15">
    <source>
        <dbReference type="PROSITE" id="PS50222"/>
    </source>
</evidence>
<dbReference type="InterPro" id="IPR000261">
    <property type="entry name" value="EH_dom"/>
</dbReference>
<dbReference type="PROSITE" id="PS00018">
    <property type="entry name" value="EF_HAND_1"/>
    <property type="match status" value="1"/>
</dbReference>
<name>A0ABR3ZS83_9PEZI</name>
<dbReference type="InterPro" id="IPR018247">
    <property type="entry name" value="EF_Hand_1_Ca_BS"/>
</dbReference>
<dbReference type="SUPFAM" id="SSF47473">
    <property type="entry name" value="EF-hand"/>
    <property type="match status" value="1"/>
</dbReference>
<dbReference type="Pfam" id="PF12763">
    <property type="entry name" value="EH"/>
    <property type="match status" value="1"/>
</dbReference>
<proteinExistence type="predicted"/>
<dbReference type="Gene3D" id="1.10.238.10">
    <property type="entry name" value="EF-hand"/>
    <property type="match status" value="1"/>
</dbReference>
<evidence type="ECO:0000256" key="3">
    <source>
        <dbReference type="ARBA" id="ARBA00004413"/>
    </source>
</evidence>
<dbReference type="InterPro" id="IPR027417">
    <property type="entry name" value="P-loop_NTPase"/>
</dbReference>
<keyword evidence="9" id="KW-0067">ATP-binding</keyword>
<keyword evidence="11" id="KW-0009">Actin-binding</keyword>
<dbReference type="Proteomes" id="UP001583186">
    <property type="component" value="Unassembled WGS sequence"/>
</dbReference>
<feature type="compositionally biased region" description="Pro residues" evidence="14">
    <location>
        <begin position="325"/>
        <end position="342"/>
    </location>
</feature>
<evidence type="ECO:0000256" key="8">
    <source>
        <dbReference type="ARBA" id="ARBA00022837"/>
    </source>
</evidence>
<evidence type="ECO:0000313" key="16">
    <source>
        <dbReference type="EMBL" id="KAL1902359.1"/>
    </source>
</evidence>
<keyword evidence="17" id="KW-1185">Reference proteome</keyword>
<comment type="function">
    <text evidence="13">Component of the PAN1 actin cytoskeleton-regulatory complex required for the internalization of endosomes during actin-coupled endocytosis. The complex links the site of endocytosis to the cell membrane-associated actin cytoskeleton. Mediates uptake of external molecules and vacuolar degradation of plasma membrane proteins. Plays a role in the proper organization of the cell membrane-associated actin cytoskeleton and promotes its destabilization.</text>
</comment>
<keyword evidence="8" id="KW-0106">Calcium</keyword>
<evidence type="ECO:0000256" key="10">
    <source>
        <dbReference type="ARBA" id="ARBA00023054"/>
    </source>
</evidence>
<dbReference type="InterPro" id="IPR002048">
    <property type="entry name" value="EF_hand_dom"/>
</dbReference>
<keyword evidence="12" id="KW-0206">Cytoskeleton</keyword>
<dbReference type="InterPro" id="IPR003960">
    <property type="entry name" value="ATPase_AAA_CS"/>
</dbReference>
<evidence type="ECO:0000256" key="7">
    <source>
        <dbReference type="ARBA" id="ARBA00022753"/>
    </source>
</evidence>
<evidence type="ECO:0000256" key="2">
    <source>
        <dbReference type="ARBA" id="ARBA00004134"/>
    </source>
</evidence>
<accession>A0ABR3ZS83</accession>
<feature type="compositionally biased region" description="Pro residues" evidence="14">
    <location>
        <begin position="302"/>
        <end position="315"/>
    </location>
</feature>
<dbReference type="PANTHER" id="PTHR23074">
    <property type="entry name" value="AAA DOMAIN-CONTAINING"/>
    <property type="match status" value="1"/>
</dbReference>
<dbReference type="Gene3D" id="3.40.50.300">
    <property type="entry name" value="P-loop containing nucleotide triphosphate hydrolases"/>
    <property type="match status" value="1"/>
</dbReference>
<keyword evidence="5" id="KW-0254">Endocytosis</keyword>
<evidence type="ECO:0000256" key="11">
    <source>
        <dbReference type="ARBA" id="ARBA00023203"/>
    </source>
</evidence>
<sequence length="995" mass="107674">MVFFYFGPSASSWATGNDYFAASRQLPTVIQTVWDSLAEQSQDKSLGGTRIDWMSTGVDGSYCLMLKDGNILSNRSDFLQSIYTARQTQPYANVDHVSFSPYGAYVVTFDTGEVVLSPETSGRFPDAFVGLASDFVHFAGPKRNTLQPTQLEYVFWGPSDSVLIKARGGALRWQGLPNSLVTELRALTVGVDMLSAGFQLGKRTTLCPWDGNLYFLEFASFLGNTAKAYPYSLRQHGLSGEAMQYVVVNQRPPEHLMSVAAPPATQLPPPPPTPPASAPPGAPLGAPPGAPPGRTPGALSPGAPPGAAPGLPPRPAMVQDQTRSPPTPAPTPYIPGVSPPPRSNATPTPYIPTAETPRVETPVSPLPSFLRPEEQDQHLPSILRPEEEQEEEKKEPPKSEDEERIDAFVNTLAMPADIRSVAEQLWEICTMGVIEEPKYVTAAHALQLFTASNLSSEDIDMIWEKSDLDHNGLLDREEFLQAIYLVAIQQYLRGINDQYGLKARLEAAEFVAAVGGKKEDSASNDSEETSRDMPREAPGAQPSLRGAVKDIFKLFVDTGSQIGSVYTQSIQAAQAQQKALEEQQLAIAQAEYAAQSEAAQQSAQQRLQDALEAMQINSQAAMSASMNAARMNQFGTMNYGSGGGGDDDANKESKSGMAKQLRESLMSSIVTESPNVKWEDVAGLAPAKDELQEAVVFPLRFPHMFQGKRKPRRAILLYGPPGTGKSYLAKAVATEVEYTLFSISATDLTSKWFGESESLVRQLFELAREKKPSVIFIDEIDALCNNRESGGGGGGGSGDDATTARLKTEFLVQLDGVGHGNNDGVVLLAATNLPWSLDPAIRRRFSKRIHIPLPDAEARVELFRVHGGEEWTGVVGEADGPREVAVGTELSRRTDGFSGSDVANAVQDALMLPVKRVRGAKYFKRDATGWWVPCEGNEAGAQPMTWKNVPQGKAKAPPLTVEDFFAAVDRVKPSVGANEITRCAEWTAQFGLEGA</sequence>
<keyword evidence="7" id="KW-0967">Endosome</keyword>
<dbReference type="Pfam" id="PF17862">
    <property type="entry name" value="AAA_lid_3"/>
    <property type="match status" value="1"/>
</dbReference>
<gene>
    <name evidence="16" type="ORF">Sste5346_001337</name>
</gene>
<organism evidence="16 17">
    <name type="scientific">Sporothrix stenoceras</name>
    <dbReference type="NCBI Taxonomy" id="5173"/>
    <lineage>
        <taxon>Eukaryota</taxon>
        <taxon>Fungi</taxon>
        <taxon>Dikarya</taxon>
        <taxon>Ascomycota</taxon>
        <taxon>Pezizomycotina</taxon>
        <taxon>Sordariomycetes</taxon>
        <taxon>Sordariomycetidae</taxon>
        <taxon>Ophiostomatales</taxon>
        <taxon>Ophiostomataceae</taxon>
        <taxon>Sporothrix</taxon>
    </lineage>
</organism>
<feature type="region of interest" description="Disordered" evidence="14">
    <location>
        <begin position="516"/>
        <end position="542"/>
    </location>
</feature>
<evidence type="ECO:0000256" key="4">
    <source>
        <dbReference type="ARBA" id="ARBA00011159"/>
    </source>
</evidence>
<evidence type="ECO:0000313" key="17">
    <source>
        <dbReference type="Proteomes" id="UP001583186"/>
    </source>
</evidence>
<dbReference type="InterPro" id="IPR003959">
    <property type="entry name" value="ATPase_AAA_core"/>
</dbReference>
<feature type="region of interest" description="Disordered" evidence="14">
    <location>
        <begin position="260"/>
        <end position="404"/>
    </location>
</feature>
<dbReference type="PANTHER" id="PTHR23074:SF83">
    <property type="entry name" value="VACUOLAR PROTEIN SORTING-ASSOCIATED PROTEIN 4A"/>
    <property type="match status" value="1"/>
</dbReference>
<dbReference type="SUPFAM" id="SSF52540">
    <property type="entry name" value="P-loop containing nucleoside triphosphate hydrolases"/>
    <property type="match status" value="1"/>
</dbReference>
<evidence type="ECO:0000256" key="5">
    <source>
        <dbReference type="ARBA" id="ARBA00022583"/>
    </source>
</evidence>